<dbReference type="HAMAP" id="MF_00031">
    <property type="entry name" value="DNA_HJ_migration_RuvA"/>
    <property type="match status" value="1"/>
</dbReference>
<evidence type="ECO:0000256" key="4">
    <source>
        <dbReference type="ARBA" id="ARBA00023172"/>
    </source>
</evidence>
<dbReference type="AlphaFoldDB" id="A0A7X1ZCT2"/>
<dbReference type="InterPro" id="IPR010994">
    <property type="entry name" value="RuvA_2-like"/>
</dbReference>
<evidence type="ECO:0000256" key="1">
    <source>
        <dbReference type="ARBA" id="ARBA00022490"/>
    </source>
</evidence>
<evidence type="ECO:0000259" key="7">
    <source>
        <dbReference type="Pfam" id="PF01330"/>
    </source>
</evidence>
<evidence type="ECO:0000256" key="3">
    <source>
        <dbReference type="ARBA" id="ARBA00023125"/>
    </source>
</evidence>
<dbReference type="InterPro" id="IPR011114">
    <property type="entry name" value="RuvA_C"/>
</dbReference>
<dbReference type="SUPFAM" id="SSF47781">
    <property type="entry name" value="RuvA domain 2-like"/>
    <property type="match status" value="1"/>
</dbReference>
<name>A0A7X1ZCT2_9PROT</name>
<sequence length="213" mass="21256">MIAALRGTVLEAGEDGLVLDVNGVGYLVFCSGRTLARLPAPGGEAALVVETHVREDHIHLYGFADALERDCFRLLGTVQGVGTKVALAILTVVPAEQMGQILAAQDKAMLTRAAGVGPKLAGRIVAELKDKAAGLGALPVGRPAGVALPETTAGAAGGAPAGSVIDDATSALVNLGYGRAEAWAAATAAATAQGDAATVEGVIGTALRELGRT</sequence>
<dbReference type="SUPFAM" id="SSF46929">
    <property type="entry name" value="DNA helicase RuvA subunit, C-terminal domain"/>
    <property type="match status" value="1"/>
</dbReference>
<dbReference type="InterPro" id="IPR036267">
    <property type="entry name" value="RuvA_C_sf"/>
</dbReference>
<gene>
    <name evidence="6 9" type="primary">ruvA</name>
    <name evidence="9" type="ORF">GHC57_06630</name>
</gene>
<dbReference type="Pfam" id="PF14520">
    <property type="entry name" value="HHH_5"/>
    <property type="match status" value="1"/>
</dbReference>
<dbReference type="Pfam" id="PF07499">
    <property type="entry name" value="RuvA_C"/>
    <property type="match status" value="1"/>
</dbReference>
<dbReference type="GO" id="GO:0009378">
    <property type="term" value="F:four-way junction helicase activity"/>
    <property type="evidence" value="ECO:0007669"/>
    <property type="project" value="InterPro"/>
</dbReference>
<dbReference type="GO" id="GO:0009379">
    <property type="term" value="C:Holliday junction helicase complex"/>
    <property type="evidence" value="ECO:0007669"/>
    <property type="project" value="InterPro"/>
</dbReference>
<keyword evidence="2 6" id="KW-0227">DNA damage</keyword>
<dbReference type="Proteomes" id="UP000434582">
    <property type="component" value="Unassembled WGS sequence"/>
</dbReference>
<keyword evidence="5 6" id="KW-0234">DNA repair</keyword>
<keyword evidence="1 6" id="KW-0963">Cytoplasm</keyword>
<protein>
    <recommendedName>
        <fullName evidence="6">Holliday junction branch migration complex subunit RuvA</fullName>
    </recommendedName>
</protein>
<accession>A0A7X1ZCT2</accession>
<dbReference type="NCBIfam" id="TIGR00084">
    <property type="entry name" value="ruvA"/>
    <property type="match status" value="1"/>
</dbReference>
<comment type="domain">
    <text evidence="6">Has three domains with a flexible linker between the domains II and III and assumes an 'L' shape. Domain III is highly mobile and contacts RuvB.</text>
</comment>
<dbReference type="GO" id="GO:0048476">
    <property type="term" value="C:Holliday junction resolvase complex"/>
    <property type="evidence" value="ECO:0007669"/>
    <property type="project" value="UniProtKB-UniRule"/>
</dbReference>
<evidence type="ECO:0000313" key="9">
    <source>
        <dbReference type="EMBL" id="MQX36191.1"/>
    </source>
</evidence>
<dbReference type="GO" id="GO:0000400">
    <property type="term" value="F:four-way junction DNA binding"/>
    <property type="evidence" value="ECO:0007669"/>
    <property type="project" value="UniProtKB-UniRule"/>
</dbReference>
<dbReference type="Gene3D" id="2.40.50.140">
    <property type="entry name" value="Nucleic acid-binding proteins"/>
    <property type="match status" value="1"/>
</dbReference>
<comment type="caution">
    <text evidence="9">The sequence shown here is derived from an EMBL/GenBank/DDBJ whole genome shotgun (WGS) entry which is preliminary data.</text>
</comment>
<dbReference type="SUPFAM" id="SSF50249">
    <property type="entry name" value="Nucleic acid-binding proteins"/>
    <property type="match status" value="1"/>
</dbReference>
<dbReference type="EMBL" id="WIVE01000014">
    <property type="protein sequence ID" value="MQX36191.1"/>
    <property type="molecule type" value="Genomic_DNA"/>
</dbReference>
<dbReference type="Gene3D" id="1.10.150.20">
    <property type="entry name" value="5' to 3' exonuclease, C-terminal subdomain"/>
    <property type="match status" value="1"/>
</dbReference>
<dbReference type="Pfam" id="PF01330">
    <property type="entry name" value="RuvA_N"/>
    <property type="match status" value="1"/>
</dbReference>
<evidence type="ECO:0000313" key="10">
    <source>
        <dbReference type="Proteomes" id="UP000434582"/>
    </source>
</evidence>
<dbReference type="Gene3D" id="1.10.8.10">
    <property type="entry name" value="DNA helicase RuvA subunit, C-terminal domain"/>
    <property type="match status" value="1"/>
</dbReference>
<dbReference type="GO" id="GO:0005737">
    <property type="term" value="C:cytoplasm"/>
    <property type="evidence" value="ECO:0007669"/>
    <property type="project" value="UniProtKB-SubCell"/>
</dbReference>
<feature type="region of interest" description="Domain III" evidence="6">
    <location>
        <begin position="160"/>
        <end position="213"/>
    </location>
</feature>
<keyword evidence="10" id="KW-1185">Reference proteome</keyword>
<dbReference type="OrthoDB" id="5293449at2"/>
<comment type="function">
    <text evidence="6">The RuvA-RuvB-RuvC complex processes Holliday junction (HJ) DNA during genetic recombination and DNA repair, while the RuvA-RuvB complex plays an important role in the rescue of blocked DNA replication forks via replication fork reversal (RFR). RuvA specifically binds to HJ cruciform DNA, conferring on it an open structure. The RuvB hexamer acts as an ATP-dependent pump, pulling dsDNA into and through the RuvAB complex. HJ branch migration allows RuvC to scan DNA until it finds its consensus sequence, where it cleaves and resolves the cruciform DNA.</text>
</comment>
<dbReference type="RefSeq" id="WP_153342435.1">
    <property type="nucleotide sequence ID" value="NZ_WIVE01000014.1"/>
</dbReference>
<dbReference type="GO" id="GO:0006281">
    <property type="term" value="P:DNA repair"/>
    <property type="evidence" value="ECO:0007669"/>
    <property type="project" value="UniProtKB-UniRule"/>
</dbReference>
<comment type="similarity">
    <text evidence="6">Belongs to the RuvA family.</text>
</comment>
<feature type="domain" description="DNA helicase Holliday junction RuvA type" evidence="7">
    <location>
        <begin position="1"/>
        <end position="62"/>
    </location>
</feature>
<proteinExistence type="inferred from homology"/>
<evidence type="ECO:0000256" key="6">
    <source>
        <dbReference type="HAMAP-Rule" id="MF_00031"/>
    </source>
</evidence>
<dbReference type="GO" id="GO:0005524">
    <property type="term" value="F:ATP binding"/>
    <property type="evidence" value="ECO:0007669"/>
    <property type="project" value="InterPro"/>
</dbReference>
<dbReference type="GO" id="GO:0006310">
    <property type="term" value="P:DNA recombination"/>
    <property type="evidence" value="ECO:0007669"/>
    <property type="project" value="UniProtKB-UniRule"/>
</dbReference>
<evidence type="ECO:0000259" key="8">
    <source>
        <dbReference type="Pfam" id="PF07499"/>
    </source>
</evidence>
<keyword evidence="4 6" id="KW-0233">DNA recombination</keyword>
<comment type="caution">
    <text evidence="6">Lacks conserved residue(s) required for the propagation of feature annotation.</text>
</comment>
<keyword evidence="3 6" id="KW-0238">DNA-binding</keyword>
<comment type="subunit">
    <text evidence="6">Homotetramer. Forms an RuvA(8)-RuvB(12)-Holliday junction (HJ) complex. HJ DNA is sandwiched between 2 RuvA tetramers; dsDNA enters through RuvA and exits via RuvB. An RuvB hexamer assembles on each DNA strand where it exits the tetramer. Each RuvB hexamer is contacted by two RuvA subunits (via domain III) on 2 adjacent RuvB subunits; this complex drives branch migration. In the full resolvosome a probable DNA-RuvA(4)-RuvB(12)-RuvC(2) complex forms which resolves the HJ.</text>
</comment>
<dbReference type="InterPro" id="IPR000085">
    <property type="entry name" value="RuvA"/>
</dbReference>
<feature type="region of interest" description="Domain I" evidence="6">
    <location>
        <begin position="1"/>
        <end position="64"/>
    </location>
</feature>
<evidence type="ECO:0000256" key="2">
    <source>
        <dbReference type="ARBA" id="ARBA00022763"/>
    </source>
</evidence>
<feature type="domain" description="Holliday junction DNA helicase RuvA C-terminal" evidence="8">
    <location>
        <begin position="164"/>
        <end position="210"/>
    </location>
</feature>
<reference evidence="9 10" key="1">
    <citation type="submission" date="2019-10" db="EMBL/GenBank/DDBJ databases">
        <title>Draft whole-genome sequence of the purple nonsulfur photosynthetic bacterium Roseospira navarrensis DSM 15114.</title>
        <authorList>
            <person name="Kyndt J.A."/>
            <person name="Meyer T.E."/>
        </authorList>
    </citation>
    <scope>NUCLEOTIDE SEQUENCE [LARGE SCALE GENOMIC DNA]</scope>
    <source>
        <strain evidence="9 10">DSM 15114</strain>
    </source>
</reference>
<comment type="subcellular location">
    <subcellularLocation>
        <location evidence="6">Cytoplasm</location>
    </subcellularLocation>
</comment>
<evidence type="ECO:0000256" key="5">
    <source>
        <dbReference type="ARBA" id="ARBA00023204"/>
    </source>
</evidence>
<dbReference type="InterPro" id="IPR013849">
    <property type="entry name" value="DNA_helicase_Holl-junc_RuvA_I"/>
</dbReference>
<dbReference type="InterPro" id="IPR012340">
    <property type="entry name" value="NA-bd_OB-fold"/>
</dbReference>
<organism evidence="9 10">
    <name type="scientific">Roseospira navarrensis</name>
    <dbReference type="NCBI Taxonomy" id="140058"/>
    <lineage>
        <taxon>Bacteria</taxon>
        <taxon>Pseudomonadati</taxon>
        <taxon>Pseudomonadota</taxon>
        <taxon>Alphaproteobacteria</taxon>
        <taxon>Rhodospirillales</taxon>
        <taxon>Rhodospirillaceae</taxon>
        <taxon>Roseospira</taxon>
    </lineage>
</organism>